<proteinExistence type="predicted"/>
<dbReference type="InterPro" id="IPR054206">
    <property type="entry name" value="DUF6912"/>
</dbReference>
<reference evidence="1" key="1">
    <citation type="submission" date="2020-05" db="EMBL/GenBank/DDBJ databases">
        <authorList>
            <person name="Chiriac C."/>
            <person name="Salcher M."/>
            <person name="Ghai R."/>
            <person name="Kavagutti S V."/>
        </authorList>
    </citation>
    <scope>NUCLEOTIDE SEQUENCE</scope>
</reference>
<dbReference type="AlphaFoldDB" id="A0A6J6D4S5"/>
<organism evidence="1">
    <name type="scientific">freshwater metagenome</name>
    <dbReference type="NCBI Taxonomy" id="449393"/>
    <lineage>
        <taxon>unclassified sequences</taxon>
        <taxon>metagenomes</taxon>
        <taxon>ecological metagenomes</taxon>
    </lineage>
</organism>
<accession>A0A6J6D4S5</accession>
<protein>
    <submittedName>
        <fullName evidence="1">Unannotated protein</fullName>
    </submittedName>
</protein>
<sequence>MNFHLKIYYDWVVRTYLPLSHKQLETFLEAKTLDCEILFAPTALFQEENSDCDEEELEYLLSAIAGENALDLCLTQSAPGIVLALDITPEQIGEEYADHITVTSAIMWEQVQCALLAIRGEEELAWFAQQEIEQHLSEWK</sequence>
<dbReference type="Pfam" id="PF21853">
    <property type="entry name" value="DUF6912"/>
    <property type="match status" value="1"/>
</dbReference>
<gene>
    <name evidence="1" type="ORF">UFOPK1643_00014</name>
</gene>
<dbReference type="EMBL" id="CAEZTK010000001">
    <property type="protein sequence ID" value="CAB4558971.1"/>
    <property type="molecule type" value="Genomic_DNA"/>
</dbReference>
<evidence type="ECO:0000313" key="1">
    <source>
        <dbReference type="EMBL" id="CAB4558971.1"/>
    </source>
</evidence>
<name>A0A6J6D4S5_9ZZZZ</name>